<evidence type="ECO:0000313" key="3">
    <source>
        <dbReference type="Proteomes" id="UP000019484"/>
    </source>
</evidence>
<dbReference type="RefSeq" id="XP_007719417.1">
    <property type="nucleotide sequence ID" value="XM_007721227.1"/>
</dbReference>
<dbReference type="EMBL" id="AMWN01000001">
    <property type="protein sequence ID" value="EXJ95188.1"/>
    <property type="molecule type" value="Genomic_DNA"/>
</dbReference>
<keyword evidence="3" id="KW-1185">Reference proteome</keyword>
<dbReference type="eggNOG" id="ENOG502SPM8">
    <property type="taxonomic scope" value="Eukaryota"/>
</dbReference>
<dbReference type="OrthoDB" id="5015991at2759"/>
<dbReference type="GeneID" id="19155216"/>
<dbReference type="AlphaFoldDB" id="W9YRJ4"/>
<dbReference type="HOGENOM" id="CLU_139299_2_0_1"/>
<dbReference type="Proteomes" id="UP000019484">
    <property type="component" value="Unassembled WGS sequence"/>
</dbReference>
<dbReference type="STRING" id="1182541.W9YRJ4"/>
<gene>
    <name evidence="2" type="ORF">A1O1_00307</name>
</gene>
<evidence type="ECO:0000313" key="2">
    <source>
        <dbReference type="EMBL" id="EXJ95188.1"/>
    </source>
</evidence>
<reference evidence="2 3" key="1">
    <citation type="submission" date="2013-03" db="EMBL/GenBank/DDBJ databases">
        <title>The Genome Sequence of Capronia coronata CBS 617.96.</title>
        <authorList>
            <consortium name="The Broad Institute Genomics Platform"/>
            <person name="Cuomo C."/>
            <person name="de Hoog S."/>
            <person name="Gorbushina A."/>
            <person name="Walker B."/>
            <person name="Young S.K."/>
            <person name="Zeng Q."/>
            <person name="Gargeya S."/>
            <person name="Fitzgerald M."/>
            <person name="Haas B."/>
            <person name="Abouelleil A."/>
            <person name="Allen A.W."/>
            <person name="Alvarado L."/>
            <person name="Arachchi H.M."/>
            <person name="Berlin A.M."/>
            <person name="Chapman S.B."/>
            <person name="Gainer-Dewar J."/>
            <person name="Goldberg J."/>
            <person name="Griggs A."/>
            <person name="Gujja S."/>
            <person name="Hansen M."/>
            <person name="Howarth C."/>
            <person name="Imamovic A."/>
            <person name="Ireland A."/>
            <person name="Larimer J."/>
            <person name="McCowan C."/>
            <person name="Murphy C."/>
            <person name="Pearson M."/>
            <person name="Poon T.W."/>
            <person name="Priest M."/>
            <person name="Roberts A."/>
            <person name="Saif S."/>
            <person name="Shea T."/>
            <person name="Sisk P."/>
            <person name="Sykes S."/>
            <person name="Wortman J."/>
            <person name="Nusbaum C."/>
            <person name="Birren B."/>
        </authorList>
    </citation>
    <scope>NUCLEOTIDE SEQUENCE [LARGE SCALE GENOMIC DNA]</scope>
    <source>
        <strain evidence="2 3">CBS 617.96</strain>
    </source>
</reference>
<accession>W9YRJ4</accession>
<sequence>MCYFARTDYRCGDWRWGNMKVRCPRQPRMGETCGAKLLDTENVTRVDDDCRLCQEIIIKQRRLQRERDNIRRWSLEGDRFRASIERAQREAKQLEQTIEEMRNRRISVVVSQNWQNNRGQLSGIPASEMVQMRRV</sequence>
<protein>
    <submittedName>
        <fullName evidence="2">Uncharacterized protein</fullName>
    </submittedName>
</protein>
<comment type="caution">
    <text evidence="2">The sequence shown here is derived from an EMBL/GenBank/DDBJ whole genome shotgun (WGS) entry which is preliminary data.</text>
</comment>
<keyword evidence="1" id="KW-0175">Coiled coil</keyword>
<proteinExistence type="predicted"/>
<feature type="coiled-coil region" evidence="1">
    <location>
        <begin position="77"/>
        <end position="104"/>
    </location>
</feature>
<evidence type="ECO:0000256" key="1">
    <source>
        <dbReference type="SAM" id="Coils"/>
    </source>
</evidence>
<name>W9YRJ4_9EURO</name>
<organism evidence="2 3">
    <name type="scientific">Capronia coronata CBS 617.96</name>
    <dbReference type="NCBI Taxonomy" id="1182541"/>
    <lineage>
        <taxon>Eukaryota</taxon>
        <taxon>Fungi</taxon>
        <taxon>Dikarya</taxon>
        <taxon>Ascomycota</taxon>
        <taxon>Pezizomycotina</taxon>
        <taxon>Eurotiomycetes</taxon>
        <taxon>Chaetothyriomycetidae</taxon>
        <taxon>Chaetothyriales</taxon>
        <taxon>Herpotrichiellaceae</taxon>
        <taxon>Capronia</taxon>
    </lineage>
</organism>